<dbReference type="RefSeq" id="XP_064769750.1">
    <property type="nucleotide sequence ID" value="XM_064909425.1"/>
</dbReference>
<feature type="region of interest" description="Disordered" evidence="1">
    <location>
        <begin position="129"/>
        <end position="231"/>
    </location>
</feature>
<sequence length="697" mass="75700">MPPLRLTVRNVVRVAAVFIVLLILFAPPAKREDRVAPAYSSASRPSSHVPPSFLTDKNKPAAPAGSATAKTPLQKSRFGQQVVDGAASPPLDKSSKTSVSITTTAATPAAKIGEEVSNLVVPPPAYPPPAPPAPVAPASYESLSESLPKPAADAAPPSAPAVNKEALVPPEKTESKAVANEVPGLDVAQPPAPVKETTSADSVTPKVEATAPTPAAVLETPKAEEESKPAAAKEVSKVDAQVEPVAAPAAPAAAPAGFAAEAEPAKLPQEPVVEEPKAKEVLNPETEIVPPDMKLEDAPAAAEEKKEEVPVVAAEPVAKPVTVPVAAEVKAPKKPASIYLVNSPRYHFEVILPFLSVMSDLPDTEVTLWALAEGYKRFGVRPMLDEAAQPKGLNMIDIERFVEEKKTPDFIFLTSCPEDVSKTSPKLAEFLEKGAYVQCIVHEASKWDPREGGESPYVEAIKFMIPWVKKGQWEFVTLAPHVQRYVHANFPKFMNTPEVEYDARIVHPVFKVAKTDGEVEVQQPFAAIPGKFEPWRRNYVRIFEHYVRTQPQADLHLVGSGNPLDVPPEIKDRIKYRRNLEFPEYFAHLSQAISIIPAFATPEYTKNQASSSVATAIICGVPLIGDKEIASAYSQIPADAMWVQKEGQSEIELFAEISRMDKSVWMEKKKRILRLRDEMVLENKALFSKVLEDLAKR</sequence>
<protein>
    <submittedName>
        <fullName evidence="2">Uncharacterized protein</fullName>
    </submittedName>
</protein>
<feature type="region of interest" description="Disordered" evidence="1">
    <location>
        <begin position="37"/>
        <end position="79"/>
    </location>
</feature>
<organism evidence="2 3">
    <name type="scientific">Myxozyma melibiosi</name>
    <dbReference type="NCBI Taxonomy" id="54550"/>
    <lineage>
        <taxon>Eukaryota</taxon>
        <taxon>Fungi</taxon>
        <taxon>Dikarya</taxon>
        <taxon>Ascomycota</taxon>
        <taxon>Saccharomycotina</taxon>
        <taxon>Lipomycetes</taxon>
        <taxon>Lipomycetales</taxon>
        <taxon>Lipomycetaceae</taxon>
        <taxon>Myxozyma</taxon>
    </lineage>
</organism>
<dbReference type="EMBL" id="JBBJBU010000002">
    <property type="protein sequence ID" value="KAK7206717.1"/>
    <property type="molecule type" value="Genomic_DNA"/>
</dbReference>
<name>A0ABR1FAD5_9ASCO</name>
<keyword evidence="3" id="KW-1185">Reference proteome</keyword>
<feature type="compositionally biased region" description="Low complexity" evidence="1">
    <location>
        <begin position="37"/>
        <end position="52"/>
    </location>
</feature>
<evidence type="ECO:0000313" key="3">
    <source>
        <dbReference type="Proteomes" id="UP001498771"/>
    </source>
</evidence>
<comment type="caution">
    <text evidence="2">The sequence shown here is derived from an EMBL/GenBank/DDBJ whole genome shotgun (WGS) entry which is preliminary data.</text>
</comment>
<dbReference type="Proteomes" id="UP001498771">
    <property type="component" value="Unassembled WGS sequence"/>
</dbReference>
<proteinExistence type="predicted"/>
<accession>A0ABR1FAD5</accession>
<evidence type="ECO:0000313" key="2">
    <source>
        <dbReference type="EMBL" id="KAK7206717.1"/>
    </source>
</evidence>
<gene>
    <name evidence="2" type="ORF">BZA70DRAFT_112563</name>
</gene>
<feature type="compositionally biased region" description="Polar residues" evidence="1">
    <location>
        <begin position="68"/>
        <end position="79"/>
    </location>
</feature>
<dbReference type="GeneID" id="90034937"/>
<evidence type="ECO:0000256" key="1">
    <source>
        <dbReference type="SAM" id="MobiDB-lite"/>
    </source>
</evidence>
<reference evidence="2 3" key="1">
    <citation type="submission" date="2024-03" db="EMBL/GenBank/DDBJ databases">
        <title>Genome-scale model development and genomic sequencing of the oleaginous clade Lipomyces.</title>
        <authorList>
            <consortium name="Lawrence Berkeley National Laboratory"/>
            <person name="Czajka J.J."/>
            <person name="Han Y."/>
            <person name="Kim J."/>
            <person name="Mondo S.J."/>
            <person name="Hofstad B.A."/>
            <person name="Robles A."/>
            <person name="Haridas S."/>
            <person name="Riley R."/>
            <person name="LaButti K."/>
            <person name="Pangilinan J."/>
            <person name="Andreopoulos W."/>
            <person name="Lipzen A."/>
            <person name="Yan J."/>
            <person name="Wang M."/>
            <person name="Ng V."/>
            <person name="Grigoriev I.V."/>
            <person name="Spatafora J.W."/>
            <person name="Magnuson J.K."/>
            <person name="Baker S.E."/>
            <person name="Pomraning K.R."/>
        </authorList>
    </citation>
    <scope>NUCLEOTIDE SEQUENCE [LARGE SCALE GENOMIC DNA]</scope>
    <source>
        <strain evidence="2 3">Phaff 52-87</strain>
    </source>
</reference>